<accession>A0A538SAG9</accession>
<keyword evidence="1" id="KW-1133">Transmembrane helix</keyword>
<comment type="caution">
    <text evidence="2">The sequence shown here is derived from an EMBL/GenBank/DDBJ whole genome shotgun (WGS) entry which is preliminary data.</text>
</comment>
<dbReference type="AlphaFoldDB" id="A0A538SAG9"/>
<feature type="transmembrane region" description="Helical" evidence="1">
    <location>
        <begin position="67"/>
        <end position="86"/>
    </location>
</feature>
<feature type="transmembrane region" description="Helical" evidence="1">
    <location>
        <begin position="158"/>
        <end position="179"/>
    </location>
</feature>
<reference evidence="2 3" key="1">
    <citation type="journal article" date="2019" name="Nat. Microbiol.">
        <title>Mediterranean grassland soil C-N compound turnover is dependent on rainfall and depth, and is mediated by genomically divergent microorganisms.</title>
        <authorList>
            <person name="Diamond S."/>
            <person name="Andeer P.F."/>
            <person name="Li Z."/>
            <person name="Crits-Christoph A."/>
            <person name="Burstein D."/>
            <person name="Anantharaman K."/>
            <person name="Lane K.R."/>
            <person name="Thomas B.C."/>
            <person name="Pan C."/>
            <person name="Northen T.R."/>
            <person name="Banfield J.F."/>
        </authorList>
    </citation>
    <scope>NUCLEOTIDE SEQUENCE [LARGE SCALE GENOMIC DNA]</scope>
    <source>
        <strain evidence="2">WS_3</strain>
    </source>
</reference>
<dbReference type="EMBL" id="VBOT01000143">
    <property type="protein sequence ID" value="TMQ48365.1"/>
    <property type="molecule type" value="Genomic_DNA"/>
</dbReference>
<dbReference type="Proteomes" id="UP000320184">
    <property type="component" value="Unassembled WGS sequence"/>
</dbReference>
<keyword evidence="1" id="KW-0472">Membrane</keyword>
<feature type="transmembrane region" description="Helical" evidence="1">
    <location>
        <begin position="12"/>
        <end position="30"/>
    </location>
</feature>
<name>A0A538SAG9_UNCEI</name>
<keyword evidence="1" id="KW-0812">Transmembrane</keyword>
<organism evidence="2 3">
    <name type="scientific">Eiseniibacteriota bacterium</name>
    <dbReference type="NCBI Taxonomy" id="2212470"/>
    <lineage>
        <taxon>Bacteria</taxon>
        <taxon>Candidatus Eiseniibacteriota</taxon>
    </lineage>
</organism>
<protein>
    <submittedName>
        <fullName evidence="2">Uncharacterized protein</fullName>
    </submittedName>
</protein>
<feature type="transmembrane region" description="Helical" evidence="1">
    <location>
        <begin position="242"/>
        <end position="259"/>
    </location>
</feature>
<feature type="transmembrane region" description="Helical" evidence="1">
    <location>
        <begin position="42"/>
        <end position="61"/>
    </location>
</feature>
<evidence type="ECO:0000256" key="1">
    <source>
        <dbReference type="SAM" id="Phobius"/>
    </source>
</evidence>
<feature type="transmembrane region" description="Helical" evidence="1">
    <location>
        <begin position="124"/>
        <end position="146"/>
    </location>
</feature>
<evidence type="ECO:0000313" key="2">
    <source>
        <dbReference type="EMBL" id="TMQ48365.1"/>
    </source>
</evidence>
<gene>
    <name evidence="2" type="ORF">E6K73_12105</name>
</gene>
<feature type="transmembrane region" description="Helical" evidence="1">
    <location>
        <begin position="185"/>
        <end position="203"/>
    </location>
</feature>
<evidence type="ECO:0000313" key="3">
    <source>
        <dbReference type="Proteomes" id="UP000320184"/>
    </source>
</evidence>
<feature type="transmembrane region" description="Helical" evidence="1">
    <location>
        <begin position="98"/>
        <end position="118"/>
    </location>
</feature>
<sequence length="418" mass="45436">MHGDGRGVLAEALVSWLSLYGVASAFQVYWNQTTRSRLERCIMFLLECLGALLFVRGFFWISGIKFFGILTYVVAAVIPLAILLYVEALLRRHFALWAKTFVLAGTAFFLALALWGNLHAHPLWLPVFTSYILAMQLVLSGAIVFHDRADFAPIEGRAVAAIAVAVVLIVPFVATDLAADLGLHMARVGSVGILIFVHAIVVASEPRSNAPRLLVANLAVIAIAALLGAIQSYVIGDVRPATVARSAAMFACIILLVMIHSRVHAYGQIARGPGLVRSIAAADTRTTESFLRVLDRLPMVAAYRLLRARDLSAYEFWSFPGVFRARSEKVITCNQLRRSPRARASNASAGSGDAIYHAEQLEDLMEREAMTHAVLIQESPVTLLLVQIPSAGMEQAAIAQLGLVRTVAEAIERSNSHA</sequence>
<proteinExistence type="predicted"/>
<feature type="transmembrane region" description="Helical" evidence="1">
    <location>
        <begin position="215"/>
        <end position="236"/>
    </location>
</feature>